<keyword evidence="1" id="KW-1133">Transmembrane helix</keyword>
<name>A0A809R1T4_9PROT</name>
<dbReference type="GO" id="GO:0043683">
    <property type="term" value="P:type IV pilus assembly"/>
    <property type="evidence" value="ECO:0007669"/>
    <property type="project" value="InterPro"/>
</dbReference>
<evidence type="ECO:0000256" key="1">
    <source>
        <dbReference type="SAM" id="Phobius"/>
    </source>
</evidence>
<proteinExistence type="predicted"/>
<dbReference type="Proteomes" id="UP000662914">
    <property type="component" value="Chromosome"/>
</dbReference>
<gene>
    <name evidence="2" type="ORF">DSYM_22580</name>
</gene>
<accession>A0A809R1T4</accession>
<sequence length="386" mass="41283">MMPRPFNRSAPARLRRNAIGLSLVELMVSLAIGLVISLGLVVMLSGTSRNFKVQDDFARLQENGALAMRYLLDDVRVAGFYGWASSVGSIDTALRSTIAISNDCGAAVTAPGAALNMELPISVDNTRTPANVAAAYPCITGNNFMNGSPVIALRGAPGYRVWDRNGNDNLLDDLTAEPNYASTIYVQSSPAQEPNTIIFRGSNYAALRAAGQHRAYTPGSGVVCALCEGPMFEYQAHVYYLRPCSRPTPPATDCSPAGTDDGGRSIPTLVRHELAGTSMQLTPLVEGIERLTLLYGVDDNQDGIPDRYTDNPAGLGESITAVRIDVLVRTTTRTAGYDDSGKTYNLGGGATFNCTPGVDCDFKRHVFSQTVQVRNCAQRRGLVGTC</sequence>
<dbReference type="Pfam" id="PF16074">
    <property type="entry name" value="PilW"/>
    <property type="match status" value="1"/>
</dbReference>
<evidence type="ECO:0000313" key="2">
    <source>
        <dbReference type="EMBL" id="BBO21559.1"/>
    </source>
</evidence>
<dbReference type="InterPro" id="IPR012902">
    <property type="entry name" value="N_methyl_site"/>
</dbReference>
<dbReference type="EMBL" id="AP021857">
    <property type="protein sequence ID" value="BBO21559.1"/>
    <property type="molecule type" value="Genomic_DNA"/>
</dbReference>
<dbReference type="Pfam" id="PF07963">
    <property type="entry name" value="N_methyl"/>
    <property type="match status" value="1"/>
</dbReference>
<protein>
    <submittedName>
        <fullName evidence="2">Type IV pilus-assembly protein pilW</fullName>
    </submittedName>
</protein>
<organism evidence="2 3">
    <name type="scientific">Candidatus Desulfobacillus denitrificans</name>
    <dbReference type="NCBI Taxonomy" id="2608985"/>
    <lineage>
        <taxon>Bacteria</taxon>
        <taxon>Pseudomonadati</taxon>
        <taxon>Pseudomonadota</taxon>
        <taxon>Betaproteobacteria</taxon>
        <taxon>Candidatus Desulfobacillus</taxon>
    </lineage>
</organism>
<dbReference type="KEGG" id="ddz:DSYM_22580"/>
<dbReference type="AlphaFoldDB" id="A0A809R1T4"/>
<keyword evidence="1" id="KW-0472">Membrane</keyword>
<evidence type="ECO:0000313" key="3">
    <source>
        <dbReference type="Proteomes" id="UP000662914"/>
    </source>
</evidence>
<feature type="transmembrane region" description="Helical" evidence="1">
    <location>
        <begin position="21"/>
        <end position="44"/>
    </location>
</feature>
<keyword evidence="1" id="KW-0812">Transmembrane</keyword>
<dbReference type="InterPro" id="IPR032092">
    <property type="entry name" value="PilW"/>
</dbReference>
<reference evidence="2" key="1">
    <citation type="journal article" name="DNA Res.">
        <title>The physiological potential of anammox bacteria as revealed by their core genome structure.</title>
        <authorList>
            <person name="Okubo T."/>
            <person name="Toyoda A."/>
            <person name="Fukuhara K."/>
            <person name="Uchiyama I."/>
            <person name="Harigaya Y."/>
            <person name="Kuroiwa M."/>
            <person name="Suzuki T."/>
            <person name="Murakami Y."/>
            <person name="Suwa Y."/>
            <person name="Takami H."/>
        </authorList>
    </citation>
    <scope>NUCLEOTIDE SEQUENCE</scope>
    <source>
        <strain evidence="2">317325-3</strain>
    </source>
</reference>